<dbReference type="GO" id="GO:0016114">
    <property type="term" value="P:terpenoid biosynthetic process"/>
    <property type="evidence" value="ECO:0007669"/>
    <property type="project" value="UniProtKB-ARBA"/>
</dbReference>
<dbReference type="Pfam" id="PF00494">
    <property type="entry name" value="SQS_PSY"/>
    <property type="match status" value="1"/>
</dbReference>
<dbReference type="SFLD" id="SFLDG01018">
    <property type="entry name" value="Squalene/Phytoene_Synthase_Lik"/>
    <property type="match status" value="1"/>
</dbReference>
<dbReference type="Gene3D" id="1.10.600.10">
    <property type="entry name" value="Farnesyl Diphosphate Synthase"/>
    <property type="match status" value="1"/>
</dbReference>
<dbReference type="SFLD" id="SFLDS00005">
    <property type="entry name" value="Isoprenoid_Synthase_Type_I"/>
    <property type="match status" value="1"/>
</dbReference>
<reference evidence="2" key="1">
    <citation type="submission" date="2018-07" db="EMBL/GenBank/DDBJ databases">
        <authorList>
            <person name="Zhao J."/>
        </authorList>
    </citation>
    <scope>NUCLEOTIDE SEQUENCE [LARGE SCALE GENOMIC DNA]</scope>
    <source>
        <strain evidence="2">GSSD-12</strain>
    </source>
</reference>
<dbReference type="RefSeq" id="WP_114663914.1">
    <property type="nucleotide sequence ID" value="NZ_CP031194.1"/>
</dbReference>
<dbReference type="InterPro" id="IPR017827">
    <property type="entry name" value="HSQ_synthase_HpnC"/>
</dbReference>
<sequence length="306" mass="33117">MTGTPRVHPDSSSRTTLDKAADENFPVAPFFLPRAWRDDLMAVYGFARLVDDIGDGDLAPGGADARHLGVEPARADDRVAMLDAFEADLRRVFAPDGPAPRHPLLRGLIPTVRRRALTPGPFLGLVAANRQDQLVRRYETYDDLLAYCELSANPVGRLVLGITGTATPERIRRSDAVCTALQIVEHLQDVTEDLGRDRVYLPAEDMKRFRVTEADLTAPTGNASVRSLIAYEAERARLLLAEGAPLVGSVHGRLRLLLAGFVAGGRAALVSIAAAGHDVLPGPPRPTKPRLLREVGAVLRSAHREG</sequence>
<dbReference type="EMBL" id="CP031194">
    <property type="protein sequence ID" value="AXG81373.1"/>
    <property type="molecule type" value="Genomic_DNA"/>
</dbReference>
<evidence type="ECO:0000313" key="2">
    <source>
        <dbReference type="Proteomes" id="UP000253868"/>
    </source>
</evidence>
<dbReference type="PANTHER" id="PTHR31480">
    <property type="entry name" value="BIFUNCTIONAL LYCOPENE CYCLASE/PHYTOENE SYNTHASE"/>
    <property type="match status" value="1"/>
</dbReference>
<dbReference type="InterPro" id="IPR033904">
    <property type="entry name" value="Trans_IPPS_HH"/>
</dbReference>
<dbReference type="InterPro" id="IPR008949">
    <property type="entry name" value="Isoprenoid_synthase_dom_sf"/>
</dbReference>
<proteinExistence type="predicted"/>
<dbReference type="InterPro" id="IPR002060">
    <property type="entry name" value="Squ/phyt_synthse"/>
</dbReference>
<dbReference type="KEGG" id="spad:DVK44_30835"/>
<dbReference type="OrthoDB" id="9807580at2"/>
<dbReference type="Proteomes" id="UP000253868">
    <property type="component" value="Chromosome"/>
</dbReference>
<evidence type="ECO:0000313" key="1">
    <source>
        <dbReference type="EMBL" id="AXG81373.1"/>
    </source>
</evidence>
<dbReference type="EC" id="2.5.1.21" evidence="1"/>
<organism evidence="1 2">
    <name type="scientific">Streptomyces paludis</name>
    <dbReference type="NCBI Taxonomy" id="2282738"/>
    <lineage>
        <taxon>Bacteria</taxon>
        <taxon>Bacillati</taxon>
        <taxon>Actinomycetota</taxon>
        <taxon>Actinomycetes</taxon>
        <taxon>Kitasatosporales</taxon>
        <taxon>Streptomycetaceae</taxon>
        <taxon>Streptomyces</taxon>
    </lineage>
</organism>
<dbReference type="CDD" id="cd00683">
    <property type="entry name" value="Trans_IPPS_HH"/>
    <property type="match status" value="1"/>
</dbReference>
<dbReference type="SUPFAM" id="SSF48576">
    <property type="entry name" value="Terpenoid synthases"/>
    <property type="match status" value="1"/>
</dbReference>
<name>A0A345HXE9_9ACTN</name>
<keyword evidence="2" id="KW-1185">Reference proteome</keyword>
<accession>A0A345HXE9</accession>
<protein>
    <submittedName>
        <fullName evidence="1">Squalene synthase HpnC</fullName>
        <ecNumber evidence="1">2.5.1.21</ecNumber>
    </submittedName>
</protein>
<dbReference type="GO" id="GO:0004311">
    <property type="term" value="F:geranylgeranyl diphosphate synthase activity"/>
    <property type="evidence" value="ECO:0007669"/>
    <property type="project" value="InterPro"/>
</dbReference>
<dbReference type="GO" id="GO:0051996">
    <property type="term" value="F:squalene synthase [NAD(P)H] activity"/>
    <property type="evidence" value="ECO:0007669"/>
    <property type="project" value="UniProtKB-EC"/>
</dbReference>
<dbReference type="NCBIfam" id="TIGR03464">
    <property type="entry name" value="HpnC"/>
    <property type="match status" value="1"/>
</dbReference>
<dbReference type="SFLD" id="SFLDG01212">
    <property type="entry name" value="Phytoene_synthase_like"/>
    <property type="match status" value="1"/>
</dbReference>
<dbReference type="AlphaFoldDB" id="A0A345HXE9"/>
<keyword evidence="1" id="KW-0808">Transferase</keyword>
<dbReference type="InterPro" id="IPR044843">
    <property type="entry name" value="Trans_IPPS_bact-type"/>
</dbReference>
<gene>
    <name evidence="1" type="primary">hpnC</name>
    <name evidence="1" type="ORF">DVK44_30835</name>
</gene>